<reference evidence="2" key="1">
    <citation type="submission" date="2021-06" db="EMBL/GenBank/DDBJ databases">
        <authorList>
            <person name="Kallberg Y."/>
            <person name="Tangrot J."/>
            <person name="Rosling A."/>
        </authorList>
    </citation>
    <scope>NUCLEOTIDE SEQUENCE</scope>
    <source>
        <strain evidence="2">IA702</strain>
    </source>
</reference>
<comment type="caution">
    <text evidence="2">The sequence shown here is derived from an EMBL/GenBank/DDBJ whole genome shotgun (WGS) entry which is preliminary data.</text>
</comment>
<dbReference type="OrthoDB" id="274828at2759"/>
<organism evidence="2 3">
    <name type="scientific">Paraglomus occultum</name>
    <dbReference type="NCBI Taxonomy" id="144539"/>
    <lineage>
        <taxon>Eukaryota</taxon>
        <taxon>Fungi</taxon>
        <taxon>Fungi incertae sedis</taxon>
        <taxon>Mucoromycota</taxon>
        <taxon>Glomeromycotina</taxon>
        <taxon>Glomeromycetes</taxon>
        <taxon>Paraglomerales</taxon>
        <taxon>Paraglomeraceae</taxon>
        <taxon>Paraglomus</taxon>
    </lineage>
</organism>
<feature type="compositionally biased region" description="Polar residues" evidence="1">
    <location>
        <begin position="11"/>
        <end position="22"/>
    </location>
</feature>
<gene>
    <name evidence="2" type="ORF">POCULU_LOCUS487</name>
</gene>
<protein>
    <submittedName>
        <fullName evidence="2">6220_t:CDS:1</fullName>
    </submittedName>
</protein>
<keyword evidence="3" id="KW-1185">Reference proteome</keyword>
<evidence type="ECO:0000313" key="3">
    <source>
        <dbReference type="Proteomes" id="UP000789572"/>
    </source>
</evidence>
<dbReference type="AlphaFoldDB" id="A0A9N8YZ20"/>
<sequence length="407" mass="46337">MAESDPVTQPLPISNTQLNNENPPEWVTITQEHLGEIPEPLGNDLFNISKGGELKLLYRHEMDEINVFLREGYYTSGKTYVEGPAGKLSVLILHTLLKIANDSVFGLITKELMDTVMIESALTVFFDVQMEVTKNILEEVADADYAAKNALGILDKFRKYKEDVKEDSNELISLFLKYVKQSKVLVAIDQWNAFIEESTNEVADHPIAQVFGNFSLFRLNTTVNQLNDMELRKLANAPTQTKDIPENVVREYNKATLKYYKAHVQSIVECLNNEKKVRDLQHAARLIIGGHVPNVVGDGFESTGLVNHKNEMVCEQARNAVIAVFTEQRNHLLKLVASFSQIKWFSLELAFFSYFQPEGATVNVEMRNLILKRNIKKYISLEFQRVLFQEDYDKEESLKLEKGPSGQ</sequence>
<dbReference type="Proteomes" id="UP000789572">
    <property type="component" value="Unassembled WGS sequence"/>
</dbReference>
<evidence type="ECO:0000313" key="2">
    <source>
        <dbReference type="EMBL" id="CAG8459575.1"/>
    </source>
</evidence>
<evidence type="ECO:0000256" key="1">
    <source>
        <dbReference type="SAM" id="MobiDB-lite"/>
    </source>
</evidence>
<feature type="region of interest" description="Disordered" evidence="1">
    <location>
        <begin position="1"/>
        <end position="23"/>
    </location>
</feature>
<name>A0A9N8YZ20_9GLOM</name>
<proteinExistence type="predicted"/>
<dbReference type="EMBL" id="CAJVPJ010000025">
    <property type="protein sequence ID" value="CAG8459575.1"/>
    <property type="molecule type" value="Genomic_DNA"/>
</dbReference>
<accession>A0A9N8YZ20</accession>